<accession>A0AAV4IMI6</accession>
<keyword evidence="3" id="KW-1185">Reference proteome</keyword>
<proteinExistence type="predicted"/>
<dbReference type="Proteomes" id="UP000762676">
    <property type="component" value="Unassembled WGS sequence"/>
</dbReference>
<feature type="compositionally biased region" description="Basic residues" evidence="1">
    <location>
        <begin position="99"/>
        <end position="108"/>
    </location>
</feature>
<reference evidence="2 3" key="1">
    <citation type="journal article" date="2021" name="Elife">
        <title>Chloroplast acquisition without the gene transfer in kleptoplastic sea slugs, Plakobranchus ocellatus.</title>
        <authorList>
            <person name="Maeda T."/>
            <person name="Takahashi S."/>
            <person name="Yoshida T."/>
            <person name="Shimamura S."/>
            <person name="Takaki Y."/>
            <person name="Nagai Y."/>
            <person name="Toyoda A."/>
            <person name="Suzuki Y."/>
            <person name="Arimoto A."/>
            <person name="Ishii H."/>
            <person name="Satoh N."/>
            <person name="Nishiyama T."/>
            <person name="Hasebe M."/>
            <person name="Maruyama T."/>
            <person name="Minagawa J."/>
            <person name="Obokata J."/>
            <person name="Shigenobu S."/>
        </authorList>
    </citation>
    <scope>NUCLEOTIDE SEQUENCE [LARGE SCALE GENOMIC DNA]</scope>
</reference>
<protein>
    <submittedName>
        <fullName evidence="2">Uncharacterized protein</fullName>
    </submittedName>
</protein>
<feature type="compositionally biased region" description="Gly residues" evidence="1">
    <location>
        <begin position="49"/>
        <end position="58"/>
    </location>
</feature>
<sequence length="159" mass="15895">MSYSFTTKGRSHGGSSKSTSSTNGDDPVGHLTSPTIGSPVPVFPPSENGSGGRGGSEPPGGQHSSSAAAATSAAGSSAGGGGGHRGSVVSVVSMQHPPHYPHHHHKSGRSSGGGGMFSPGVRRHSKGYRDGVGTKLSIVGRSGPMKWVPSFQSLVSRVL</sequence>
<dbReference type="EMBL" id="BMAT01006316">
    <property type="protein sequence ID" value="GFS09987.1"/>
    <property type="molecule type" value="Genomic_DNA"/>
</dbReference>
<feature type="compositionally biased region" description="Low complexity" evidence="1">
    <location>
        <begin position="86"/>
        <end position="97"/>
    </location>
</feature>
<feature type="compositionally biased region" description="Low complexity" evidence="1">
    <location>
        <begin position="59"/>
        <end position="76"/>
    </location>
</feature>
<evidence type="ECO:0000313" key="2">
    <source>
        <dbReference type="EMBL" id="GFS09987.1"/>
    </source>
</evidence>
<gene>
    <name evidence="2" type="ORF">ElyMa_003050100</name>
</gene>
<organism evidence="2 3">
    <name type="scientific">Elysia marginata</name>
    <dbReference type="NCBI Taxonomy" id="1093978"/>
    <lineage>
        <taxon>Eukaryota</taxon>
        <taxon>Metazoa</taxon>
        <taxon>Spiralia</taxon>
        <taxon>Lophotrochozoa</taxon>
        <taxon>Mollusca</taxon>
        <taxon>Gastropoda</taxon>
        <taxon>Heterobranchia</taxon>
        <taxon>Euthyneura</taxon>
        <taxon>Panpulmonata</taxon>
        <taxon>Sacoglossa</taxon>
        <taxon>Placobranchoidea</taxon>
        <taxon>Plakobranchidae</taxon>
        <taxon>Elysia</taxon>
    </lineage>
</organism>
<feature type="region of interest" description="Disordered" evidence="1">
    <location>
        <begin position="1"/>
        <end position="129"/>
    </location>
</feature>
<evidence type="ECO:0000256" key="1">
    <source>
        <dbReference type="SAM" id="MobiDB-lite"/>
    </source>
</evidence>
<comment type="caution">
    <text evidence="2">The sequence shown here is derived from an EMBL/GenBank/DDBJ whole genome shotgun (WGS) entry which is preliminary data.</text>
</comment>
<feature type="compositionally biased region" description="Low complexity" evidence="1">
    <location>
        <begin position="13"/>
        <end position="24"/>
    </location>
</feature>
<evidence type="ECO:0000313" key="3">
    <source>
        <dbReference type="Proteomes" id="UP000762676"/>
    </source>
</evidence>
<dbReference type="AlphaFoldDB" id="A0AAV4IMI6"/>
<name>A0AAV4IMI6_9GAST</name>